<keyword evidence="3 8" id="KW-0812">Transmembrane</keyword>
<evidence type="ECO:0000256" key="7">
    <source>
        <dbReference type="ARBA" id="ARBA00023228"/>
    </source>
</evidence>
<evidence type="ECO:0000313" key="10">
    <source>
        <dbReference type="Proteomes" id="UP001153269"/>
    </source>
</evidence>
<keyword evidence="6" id="KW-0325">Glycoprotein</keyword>
<evidence type="ECO:0000256" key="3">
    <source>
        <dbReference type="ARBA" id="ARBA00022692"/>
    </source>
</evidence>
<comment type="subcellular location">
    <subcellularLocation>
        <location evidence="1">Lysosome membrane</location>
        <topology evidence="1">Multi-pass membrane protein</topology>
    </subcellularLocation>
</comment>
<keyword evidence="10" id="KW-1185">Reference proteome</keyword>
<keyword evidence="7" id="KW-0458">Lysosome</keyword>
<dbReference type="GO" id="GO:0005886">
    <property type="term" value="C:plasma membrane"/>
    <property type="evidence" value="ECO:0007669"/>
    <property type="project" value="TreeGrafter"/>
</dbReference>
<dbReference type="PROSITE" id="PS00421">
    <property type="entry name" value="TM4_1"/>
    <property type="match status" value="1"/>
</dbReference>
<evidence type="ECO:0000256" key="4">
    <source>
        <dbReference type="ARBA" id="ARBA00022989"/>
    </source>
</evidence>
<dbReference type="InterPro" id="IPR018499">
    <property type="entry name" value="Tetraspanin/Peripherin"/>
</dbReference>
<reference evidence="9" key="1">
    <citation type="submission" date="2020-03" db="EMBL/GenBank/DDBJ databases">
        <authorList>
            <person name="Weist P."/>
        </authorList>
    </citation>
    <scope>NUCLEOTIDE SEQUENCE</scope>
</reference>
<dbReference type="AlphaFoldDB" id="A0A9N7YH47"/>
<dbReference type="SUPFAM" id="SSF48652">
    <property type="entry name" value="Tetraspanin"/>
    <property type="match status" value="1"/>
</dbReference>
<keyword evidence="5 8" id="KW-0472">Membrane</keyword>
<evidence type="ECO:0000313" key="9">
    <source>
        <dbReference type="EMBL" id="CAB1431280.1"/>
    </source>
</evidence>
<dbReference type="PANTHER" id="PTHR19282:SF216">
    <property type="entry name" value="TETRASPANIN-1"/>
    <property type="match status" value="1"/>
</dbReference>
<accession>A0A9N7YH47</accession>
<dbReference type="InterPro" id="IPR018503">
    <property type="entry name" value="Tetraspanin_CS"/>
</dbReference>
<gene>
    <name evidence="9" type="ORF">PLEPLA_LOCUS19325</name>
</gene>
<sequence length="300" mass="32116">MVSALSPFGSRVTEIIFIFSNLQTLKWQTLNLCQCEPAGVRAATLHLNHIHLLSPSQIKMGCFTFVKLMMVLFNLLIFLGGLTLVALGIWVSVDGSSFLKLLGPFSIQALQVINVGFFCIAIGIVLVLLGLLGCCGAHKESKCLLLTFFSIILIIFIAEVAAGVVALAYASFAEGILRAWATPALQNDYGSEPVVTSTWNTTMTELKCCGFTNYTDFLGSSFEKQTGGSLPPDCCLTRSAPCSPGEAESSNVQGCFQQILETLKKHANIVGGIAAGVGVLELAAMIVSMYLFCHLDGRVS</sequence>
<keyword evidence="4 8" id="KW-1133">Transmembrane helix</keyword>
<evidence type="ECO:0000256" key="1">
    <source>
        <dbReference type="ARBA" id="ARBA00004155"/>
    </source>
</evidence>
<feature type="transmembrane region" description="Helical" evidence="8">
    <location>
        <begin position="68"/>
        <end position="91"/>
    </location>
</feature>
<dbReference type="CDD" id="cd03156">
    <property type="entry name" value="uroplakin_I_like_LEL"/>
    <property type="match status" value="1"/>
</dbReference>
<evidence type="ECO:0000256" key="2">
    <source>
        <dbReference type="ARBA" id="ARBA00006840"/>
    </source>
</evidence>
<dbReference type="PANTHER" id="PTHR19282">
    <property type="entry name" value="TETRASPANIN"/>
    <property type="match status" value="1"/>
</dbReference>
<organism evidence="9 10">
    <name type="scientific">Pleuronectes platessa</name>
    <name type="common">European plaice</name>
    <dbReference type="NCBI Taxonomy" id="8262"/>
    <lineage>
        <taxon>Eukaryota</taxon>
        <taxon>Metazoa</taxon>
        <taxon>Chordata</taxon>
        <taxon>Craniata</taxon>
        <taxon>Vertebrata</taxon>
        <taxon>Euteleostomi</taxon>
        <taxon>Actinopterygii</taxon>
        <taxon>Neopterygii</taxon>
        <taxon>Teleostei</taxon>
        <taxon>Neoteleostei</taxon>
        <taxon>Acanthomorphata</taxon>
        <taxon>Carangaria</taxon>
        <taxon>Pleuronectiformes</taxon>
        <taxon>Pleuronectoidei</taxon>
        <taxon>Pleuronectidae</taxon>
        <taxon>Pleuronectes</taxon>
    </lineage>
</organism>
<protein>
    <recommendedName>
        <fullName evidence="11">Tetraspanin</fullName>
    </recommendedName>
</protein>
<proteinExistence type="inferred from homology"/>
<evidence type="ECO:0000256" key="5">
    <source>
        <dbReference type="ARBA" id="ARBA00023136"/>
    </source>
</evidence>
<dbReference type="GO" id="GO:0005765">
    <property type="term" value="C:lysosomal membrane"/>
    <property type="evidence" value="ECO:0007669"/>
    <property type="project" value="UniProtKB-SubCell"/>
</dbReference>
<evidence type="ECO:0008006" key="11">
    <source>
        <dbReference type="Google" id="ProtNLM"/>
    </source>
</evidence>
<comment type="similarity">
    <text evidence="2">Belongs to the tetraspanin (TM4SF) family.</text>
</comment>
<feature type="transmembrane region" description="Helical" evidence="8">
    <location>
        <begin position="144"/>
        <end position="170"/>
    </location>
</feature>
<name>A0A9N7YH47_PLEPL</name>
<feature type="transmembrane region" description="Helical" evidence="8">
    <location>
        <begin position="111"/>
        <end position="132"/>
    </location>
</feature>
<feature type="transmembrane region" description="Helical" evidence="8">
    <location>
        <begin position="269"/>
        <end position="293"/>
    </location>
</feature>
<dbReference type="Pfam" id="PF00335">
    <property type="entry name" value="Tetraspanin"/>
    <property type="match status" value="1"/>
</dbReference>
<dbReference type="Proteomes" id="UP001153269">
    <property type="component" value="Unassembled WGS sequence"/>
</dbReference>
<evidence type="ECO:0000256" key="8">
    <source>
        <dbReference type="SAM" id="Phobius"/>
    </source>
</evidence>
<evidence type="ECO:0000256" key="6">
    <source>
        <dbReference type="ARBA" id="ARBA00023180"/>
    </source>
</evidence>
<dbReference type="EMBL" id="CADEAL010001327">
    <property type="protein sequence ID" value="CAB1431280.1"/>
    <property type="molecule type" value="Genomic_DNA"/>
</dbReference>
<comment type="caution">
    <text evidence="9">The sequence shown here is derived from an EMBL/GenBank/DDBJ whole genome shotgun (WGS) entry which is preliminary data.</text>
</comment>
<dbReference type="Gene3D" id="1.10.1450.10">
    <property type="entry name" value="Tetraspanin"/>
    <property type="match status" value="1"/>
</dbReference>
<dbReference type="InterPro" id="IPR008952">
    <property type="entry name" value="Tetraspanin_EC2_sf"/>
</dbReference>
<dbReference type="PRINTS" id="PR00259">
    <property type="entry name" value="TMFOUR"/>
</dbReference>